<evidence type="ECO:0000259" key="11">
    <source>
        <dbReference type="PROSITE" id="PS51916"/>
    </source>
</evidence>
<reference evidence="12" key="1">
    <citation type="journal article" date="2021" name="Sci. Adv.">
        <title>The American lobster genome reveals insights on longevity, neural, and immune adaptations.</title>
        <authorList>
            <person name="Polinski J.M."/>
            <person name="Zimin A.V."/>
            <person name="Clark K.F."/>
            <person name="Kohn A.B."/>
            <person name="Sadowski N."/>
            <person name="Timp W."/>
            <person name="Ptitsyn A."/>
            <person name="Khanna P."/>
            <person name="Romanova D.Y."/>
            <person name="Williams P."/>
            <person name="Greenwood S.J."/>
            <person name="Moroz L.L."/>
            <person name="Walt D.R."/>
            <person name="Bodnar A.G."/>
        </authorList>
    </citation>
    <scope>NUCLEOTIDE SEQUENCE</scope>
    <source>
        <strain evidence="12">GMGI-L3</strain>
    </source>
</reference>
<proteinExistence type="inferred from homology"/>
<feature type="compositionally biased region" description="Low complexity" evidence="10">
    <location>
        <begin position="434"/>
        <end position="443"/>
    </location>
</feature>
<evidence type="ECO:0000256" key="7">
    <source>
        <dbReference type="ARBA" id="ARBA00023015"/>
    </source>
</evidence>
<feature type="compositionally biased region" description="Basic residues" evidence="10">
    <location>
        <begin position="185"/>
        <end position="197"/>
    </location>
</feature>
<evidence type="ECO:0000256" key="1">
    <source>
        <dbReference type="ARBA" id="ARBA00004123"/>
    </source>
</evidence>
<evidence type="ECO:0000313" key="13">
    <source>
        <dbReference type="Proteomes" id="UP000747542"/>
    </source>
</evidence>
<dbReference type="GO" id="GO:0045944">
    <property type="term" value="P:positive regulation of transcription by RNA polymerase II"/>
    <property type="evidence" value="ECO:0007669"/>
    <property type="project" value="TreeGrafter"/>
</dbReference>
<dbReference type="EMBL" id="JAHLQT010004419">
    <property type="protein sequence ID" value="KAG7176039.1"/>
    <property type="molecule type" value="Genomic_DNA"/>
</dbReference>
<feature type="compositionally biased region" description="Polar residues" evidence="10">
    <location>
        <begin position="210"/>
        <end position="220"/>
    </location>
</feature>
<evidence type="ECO:0000256" key="10">
    <source>
        <dbReference type="SAM" id="MobiDB-lite"/>
    </source>
</evidence>
<keyword evidence="9" id="KW-0539">Nucleus</keyword>
<feature type="region of interest" description="Disordered" evidence="10">
    <location>
        <begin position="429"/>
        <end position="461"/>
    </location>
</feature>
<keyword evidence="13" id="KW-1185">Reference proteome</keyword>
<feature type="compositionally biased region" description="Polar residues" evidence="10">
    <location>
        <begin position="1328"/>
        <end position="1363"/>
    </location>
</feature>
<comment type="subcellular location">
    <subcellularLocation>
        <location evidence="1">Nucleus</location>
    </subcellularLocation>
</comment>
<keyword evidence="3" id="KW-0678">Repressor</keyword>
<feature type="domain" description="DEUBAD" evidence="11">
    <location>
        <begin position="314"/>
        <end position="424"/>
    </location>
</feature>
<dbReference type="PANTHER" id="PTHR13578">
    <property type="entry name" value="ADDITIONAL SEX COMBS LIKE PROTEIN ASXL"/>
    <property type="match status" value="1"/>
</dbReference>
<keyword evidence="7" id="KW-0805">Transcription regulation</keyword>
<evidence type="ECO:0000256" key="8">
    <source>
        <dbReference type="ARBA" id="ARBA00023163"/>
    </source>
</evidence>
<keyword evidence="4" id="KW-0479">Metal-binding</keyword>
<comment type="similarity">
    <text evidence="2">Belongs to the Asx family.</text>
</comment>
<feature type="region of interest" description="Disordered" evidence="10">
    <location>
        <begin position="180"/>
        <end position="220"/>
    </location>
</feature>
<comment type="caution">
    <text evidence="12">The sequence shown here is derived from an EMBL/GenBank/DDBJ whole genome shotgun (WGS) entry which is preliminary data.</text>
</comment>
<feature type="region of interest" description="Disordered" evidence="10">
    <location>
        <begin position="240"/>
        <end position="272"/>
    </location>
</feature>
<feature type="compositionally biased region" description="Polar residues" evidence="10">
    <location>
        <begin position="1391"/>
        <end position="1401"/>
    </location>
</feature>
<protein>
    <submittedName>
        <fullName evidence="12">Polycomb protein Asx-like</fullName>
    </submittedName>
</protein>
<feature type="region of interest" description="Disordered" evidence="10">
    <location>
        <begin position="750"/>
        <end position="780"/>
    </location>
</feature>
<organism evidence="12 13">
    <name type="scientific">Homarus americanus</name>
    <name type="common">American lobster</name>
    <dbReference type="NCBI Taxonomy" id="6706"/>
    <lineage>
        <taxon>Eukaryota</taxon>
        <taxon>Metazoa</taxon>
        <taxon>Ecdysozoa</taxon>
        <taxon>Arthropoda</taxon>
        <taxon>Crustacea</taxon>
        <taxon>Multicrustacea</taxon>
        <taxon>Malacostraca</taxon>
        <taxon>Eumalacostraca</taxon>
        <taxon>Eucarida</taxon>
        <taxon>Decapoda</taxon>
        <taxon>Pleocyemata</taxon>
        <taxon>Astacidea</taxon>
        <taxon>Nephropoidea</taxon>
        <taxon>Nephropidae</taxon>
        <taxon>Homarus</taxon>
    </lineage>
</organism>
<evidence type="ECO:0000256" key="5">
    <source>
        <dbReference type="ARBA" id="ARBA00022771"/>
    </source>
</evidence>
<feature type="region of interest" description="Disordered" evidence="10">
    <location>
        <begin position="1259"/>
        <end position="1283"/>
    </location>
</feature>
<evidence type="ECO:0000256" key="6">
    <source>
        <dbReference type="ARBA" id="ARBA00022833"/>
    </source>
</evidence>
<dbReference type="GO" id="GO:0003677">
    <property type="term" value="F:DNA binding"/>
    <property type="evidence" value="ECO:0007669"/>
    <property type="project" value="InterPro"/>
</dbReference>
<feature type="region of interest" description="Disordered" evidence="10">
    <location>
        <begin position="1"/>
        <end position="61"/>
    </location>
</feature>
<feature type="compositionally biased region" description="Polar residues" evidence="10">
    <location>
        <begin position="1178"/>
        <end position="1188"/>
    </location>
</feature>
<dbReference type="Pfam" id="PF13919">
    <property type="entry name" value="ASXH"/>
    <property type="match status" value="1"/>
</dbReference>
<evidence type="ECO:0000256" key="9">
    <source>
        <dbReference type="ARBA" id="ARBA00023242"/>
    </source>
</evidence>
<feature type="region of interest" description="Disordered" evidence="10">
    <location>
        <begin position="1391"/>
        <end position="1432"/>
    </location>
</feature>
<feature type="region of interest" description="Disordered" evidence="10">
    <location>
        <begin position="1145"/>
        <end position="1188"/>
    </location>
</feature>
<dbReference type="InterPro" id="IPR044867">
    <property type="entry name" value="DEUBAD_dom"/>
</dbReference>
<evidence type="ECO:0000256" key="2">
    <source>
        <dbReference type="ARBA" id="ARBA00006391"/>
    </source>
</evidence>
<dbReference type="GO" id="GO:0008270">
    <property type="term" value="F:zinc ion binding"/>
    <property type="evidence" value="ECO:0007669"/>
    <property type="project" value="UniProtKB-KW"/>
</dbReference>
<evidence type="ECO:0000313" key="12">
    <source>
        <dbReference type="EMBL" id="KAG7176039.1"/>
    </source>
</evidence>
<accession>A0A8J5TIN7</accession>
<evidence type="ECO:0000256" key="4">
    <source>
        <dbReference type="ARBA" id="ARBA00022723"/>
    </source>
</evidence>
<dbReference type="GO" id="GO:0035517">
    <property type="term" value="C:PR-DUB complex"/>
    <property type="evidence" value="ECO:0007669"/>
    <property type="project" value="TreeGrafter"/>
</dbReference>
<feature type="compositionally biased region" description="Pro residues" evidence="10">
    <location>
        <begin position="1159"/>
        <end position="1171"/>
    </location>
</feature>
<dbReference type="Pfam" id="PF13922">
    <property type="entry name" value="PHD_3"/>
    <property type="match status" value="1"/>
</dbReference>
<dbReference type="InterPro" id="IPR024811">
    <property type="entry name" value="ASX/ASX-like"/>
</dbReference>
<dbReference type="PANTHER" id="PTHR13578:SF20">
    <property type="entry name" value="POLYCOMB PROTEIN ASX"/>
    <property type="match status" value="1"/>
</dbReference>
<feature type="compositionally biased region" description="Low complexity" evidence="10">
    <location>
        <begin position="247"/>
        <end position="271"/>
    </location>
</feature>
<name>A0A8J5TIN7_HOMAM</name>
<dbReference type="PROSITE" id="PS51916">
    <property type="entry name" value="DEUBAD"/>
    <property type="match status" value="1"/>
</dbReference>
<sequence length="1535" mass="159707">MPQIARTMARVSKKVLDKREKLNKRRKMMVERRKQTHERREGHAASTSSPSPPSTPTTRKVFAKCGGWTSKVSQCGLMETLAVPVSEPPPHGEDAETDQMGDVPVDTSVGGSGGEDVCQTVGSMDDNRPPLTNSIGQLLELPPHVDDATAAVPPEPPDLSPGMAAHKVNGAVVRRVSYPGAAGKHALRQQARRRRRNTSIAAGNSPPITPNNVAAATSGAHQHNLSSSVLMGLSQSGAYSNTLSSGSQASRVVRVPVSQSSPSARDASSPSMTTMQTYLAAIPGFKPRKRSQRKLSAAAQLAQTKEGNVDLETPDSILAGVNLRAILNKHTFATLPPAYQHRLIQLLPLVDQAVGPDDALKLVPQGLNNEFFGRACESWRCRLGEGEFTHDNQVKLKVEAEKERTKLDPWKVAHFEPLWGVKQPWCGTDGGEGSVSSPSSPSGDTYPASPPDLSRASPAYTSSFSPAHMQQLTKVIQHIANRDQRRAERRAAKRALREKKIAEELASFSSDVKNSSSLTLSSSSVHSCSSYVPPCLSPGLPSSSSAVPCLSTVFPRSSSPVLSCSSSVLPCSSSVQPCTSSVLPSSLCVVPSSLSVTPSSLSVIPNRSNINTVNSGSHTVFPISDKLPLPSQIMSVDPSGFTKDGLKRKESLPVPTSVPTKKICVSSSELSNYFVAKHSTTPHSAQRLMGHVGTLSDIPRSRVTITPVVGTVRAVASSGSKVLSPPVISQAKTGGSGKPAAMVVVNSLSQSSSGQLPTSPASRTSPLVRVSPAPSPSRLSPVVQVLSPSLPLAPSPSPPVTRTVMVAGHARPVEVSSCVTSIGQGPRVITQTLPSSSVTSVASKIKTVRTLPQSVPGSGTMTVKVTKSRNAGGVNIQRSYEIVQAVIANSPNRDQLQAQLKSPASLLAEVKPATSSSGMTAAVVVSSSSNNNNNSHLVVQAAPQLQTITVVKTVATSSNSCSTPSPVSGAQLMAGSPRTVRQVALSVGGTNTTMAQHTQGGTAAAANSGTFVLRQMMTPQLTTSQVSASSASRPSAFVLDNTPFLACGGGAIRENSALTNIAEANVVVSGQSGLDNNIVSCSGTSSVGSDSVSAGNCGESFNLNGHGGESGTTMVVVSQPTGGTNSNGRVMVLHSGSSGPLLVSIPSESQTPKIQSVPLGPPSTPLSPSPLSPLGVGASNNSQSTSDLTSIPTTAVCLSNTRPLILQPEGCDGSMAPPAASPRPITILRPSSAGKSIVVRMPMSGLQVVRLGNIASINGDCGENNQQQNPPRAASAPPNKSGVMVALSPRPSSVGPRIVVQTTNAQGSPATILTSAGQHFLSEGDPSSGVSSCDSDQLVTTRAGASQPIESSLDSPNSTQSGYHPPVINTSVQRTMNGMGGFGHGVVMSTSSSAVNPSQMPVSGPIMTSQSQPYQHQQPTPQPPLSQHPNMPMRPNMRMMMNNIQHVNNMQSMNNMQPMNNMHQIGPGGSLNGMATVMTPMNQGVHMMLPQGKSDTSEDGCPCNMKAMIICIKCGAFCHHDCIGPARLCVACLIR</sequence>
<keyword evidence="5" id="KW-0863">Zinc-finger</keyword>
<feature type="region of interest" description="Disordered" evidence="10">
    <location>
        <begin position="1319"/>
        <end position="1363"/>
    </location>
</feature>
<evidence type="ECO:0000256" key="3">
    <source>
        <dbReference type="ARBA" id="ARBA00022491"/>
    </source>
</evidence>
<gene>
    <name evidence="12" type="primary">Asx-L</name>
    <name evidence="12" type="ORF">Hamer_G017003</name>
</gene>
<dbReference type="GO" id="GO:0003682">
    <property type="term" value="F:chromatin binding"/>
    <property type="evidence" value="ECO:0007669"/>
    <property type="project" value="TreeGrafter"/>
</dbReference>
<keyword evidence="6" id="KW-0862">Zinc</keyword>
<dbReference type="InterPro" id="IPR028020">
    <property type="entry name" value="ASX_DEUBAD_dom"/>
</dbReference>
<feature type="compositionally biased region" description="Low complexity" evidence="10">
    <location>
        <begin position="1408"/>
        <end position="1419"/>
    </location>
</feature>
<keyword evidence="8" id="KW-0804">Transcription</keyword>
<feature type="compositionally biased region" description="Basic and acidic residues" evidence="10">
    <location>
        <begin position="28"/>
        <end position="43"/>
    </location>
</feature>
<dbReference type="Proteomes" id="UP000747542">
    <property type="component" value="Unassembled WGS sequence"/>
</dbReference>
<dbReference type="InterPro" id="IPR026905">
    <property type="entry name" value="ASX-like_PHD"/>
</dbReference>
<feature type="compositionally biased region" description="Polar residues" evidence="10">
    <location>
        <begin position="750"/>
        <end position="765"/>
    </location>
</feature>
<dbReference type="GO" id="GO:0009887">
    <property type="term" value="P:animal organ morphogenesis"/>
    <property type="evidence" value="ECO:0007669"/>
    <property type="project" value="TreeGrafter"/>
</dbReference>